<dbReference type="CDD" id="cd13121">
    <property type="entry name" value="BF2867_like_C"/>
    <property type="match status" value="1"/>
</dbReference>
<evidence type="ECO:0008006" key="4">
    <source>
        <dbReference type="Google" id="ProtNLM"/>
    </source>
</evidence>
<evidence type="ECO:0000256" key="1">
    <source>
        <dbReference type="SAM" id="SignalP"/>
    </source>
</evidence>
<dbReference type="GO" id="GO:0008081">
    <property type="term" value="F:phosphoric diester hydrolase activity"/>
    <property type="evidence" value="ECO:0007669"/>
    <property type="project" value="InterPro"/>
</dbReference>
<dbReference type="SUPFAM" id="SSF51695">
    <property type="entry name" value="PLC-like phosphodiesterases"/>
    <property type="match status" value="1"/>
</dbReference>
<gene>
    <name evidence="2" type="ORF">F2Y13_15555</name>
</gene>
<dbReference type="InterPro" id="IPR051057">
    <property type="entry name" value="PI-PLC_domain"/>
</dbReference>
<proteinExistence type="predicted"/>
<reference evidence="2 3" key="1">
    <citation type="journal article" date="2019" name="Nat. Med.">
        <title>A library of human gut bacterial isolates paired with longitudinal multiomics data enables mechanistic microbiome research.</title>
        <authorList>
            <person name="Poyet M."/>
            <person name="Groussin M."/>
            <person name="Gibbons S.M."/>
            <person name="Avila-Pacheco J."/>
            <person name="Jiang X."/>
            <person name="Kearney S.M."/>
            <person name="Perrotta A.R."/>
            <person name="Berdy B."/>
            <person name="Zhao S."/>
            <person name="Lieberman T.D."/>
            <person name="Swanson P.K."/>
            <person name="Smith M."/>
            <person name="Roesemann S."/>
            <person name="Alexander J.E."/>
            <person name="Rich S.A."/>
            <person name="Livny J."/>
            <person name="Vlamakis H."/>
            <person name="Clish C."/>
            <person name="Bullock K."/>
            <person name="Deik A."/>
            <person name="Scott J."/>
            <person name="Pierce K.A."/>
            <person name="Xavier R.J."/>
            <person name="Alm E.J."/>
        </authorList>
    </citation>
    <scope>NUCLEOTIDE SEQUENCE [LARGE SCALE GENOMIC DNA]</scope>
    <source>
        <strain evidence="2 3">BIOML-A2</strain>
    </source>
</reference>
<feature type="chain" id="PRO_5022989014" description="Phosphatidylinositol diacylglycerol-lyase" evidence="1">
    <location>
        <begin position="25"/>
        <end position="687"/>
    </location>
</feature>
<dbReference type="RefSeq" id="WP_149887944.1">
    <property type="nucleotide sequence ID" value="NZ_DBGDZZ010000021.1"/>
</dbReference>
<dbReference type="PROSITE" id="PS51257">
    <property type="entry name" value="PROKAR_LIPOPROTEIN"/>
    <property type="match status" value="1"/>
</dbReference>
<evidence type="ECO:0000313" key="3">
    <source>
        <dbReference type="Proteomes" id="UP000323567"/>
    </source>
</evidence>
<sequence length="687" mass="75020">MKYSSVFRLSLLALLLAGCGEDDAGTTAWTRPEEPAAAGNPVVCRLSIDDGDESPEAETRTAYGPLTNGSWPIYWRSGDRVEVISPQTAPQRATVEVRVSGATESEADLSDTGMVWGEGLHDFYAFYPSGAIRANAGSIVVAAVPAVQTCNNGECNMQYACMSACAEDVAQGEVVSFAFRPLMTTVVVSVGFSETVEVQKLVLSSANDAVAGQFTHDIAANVSTVDPDRRSNVLALHLTTGDAPYIRINAGSKIVVTAFMLPQDIRGLTLTAVTTQGRTYSYTTPATLRAGHRYSFSVGDMPAQAQHIASDRSDWMKYLPDNAFLSQISIPGSHDACAIYGSHYEYKSGMPQERYHFKWLLSWLGNTNITKVTKAQELSIEEQLAAGVRMFDLRPCASSASVKDLPIHHGISVLGDPARGGYTPGASGRQELSPFLLSQVLDRFVRFLEEHPGETLLVHMKYENTSTNANKRGWNKSVVSYIKSRCNGRIADFTPRMTLADARGKILFVIREDYKSDNGGEYLGAYLNWTNDKVVFETTLHGNTGEAAPIKVNDLYNIKNGASDGVSKYAAIDECIAYTYNATDVARWCMNYVSCYDRDHCSVTGLGILGALGDYDYCANRYNRYTADKLNRPDFRGNAGIVLMDFAGASNATMTYGQTYSNMAVYGDDLVEAVIGANNKWDLRRNE</sequence>
<dbReference type="AlphaFoldDB" id="A0A5B3FT86"/>
<dbReference type="PANTHER" id="PTHR13593">
    <property type="match status" value="1"/>
</dbReference>
<dbReference type="EMBL" id="VVXK01000044">
    <property type="protein sequence ID" value="KAA2364319.1"/>
    <property type="molecule type" value="Genomic_DNA"/>
</dbReference>
<dbReference type="InterPro" id="IPR025049">
    <property type="entry name" value="Mfa-like_1"/>
</dbReference>
<organism evidence="2 3">
    <name type="scientific">Alistipes shahii</name>
    <dbReference type="NCBI Taxonomy" id="328814"/>
    <lineage>
        <taxon>Bacteria</taxon>
        <taxon>Pseudomonadati</taxon>
        <taxon>Bacteroidota</taxon>
        <taxon>Bacteroidia</taxon>
        <taxon>Bacteroidales</taxon>
        <taxon>Rikenellaceae</taxon>
        <taxon>Alistipes</taxon>
    </lineage>
</organism>
<dbReference type="Gene3D" id="3.20.20.190">
    <property type="entry name" value="Phosphatidylinositol (PI) phosphodiesterase"/>
    <property type="match status" value="1"/>
</dbReference>
<name>A0A5B3FT86_9BACT</name>
<dbReference type="PANTHER" id="PTHR13593:SF113">
    <property type="entry name" value="SI:DKEY-266F7.9"/>
    <property type="match status" value="1"/>
</dbReference>
<keyword evidence="1" id="KW-0732">Signal</keyword>
<protein>
    <recommendedName>
        <fullName evidence="4">Phosphatidylinositol diacylglycerol-lyase</fullName>
    </recommendedName>
</protein>
<dbReference type="Pfam" id="PF13149">
    <property type="entry name" value="Mfa_like_1"/>
    <property type="match status" value="1"/>
</dbReference>
<dbReference type="Proteomes" id="UP000323567">
    <property type="component" value="Unassembled WGS sequence"/>
</dbReference>
<accession>A0A5B3FT86</accession>
<dbReference type="InterPro" id="IPR017946">
    <property type="entry name" value="PLC-like_Pdiesterase_TIM-brl"/>
</dbReference>
<comment type="caution">
    <text evidence="2">The sequence shown here is derived from an EMBL/GenBank/DDBJ whole genome shotgun (WGS) entry which is preliminary data.</text>
</comment>
<feature type="signal peptide" evidence="1">
    <location>
        <begin position="1"/>
        <end position="24"/>
    </location>
</feature>
<dbReference type="GO" id="GO:0006629">
    <property type="term" value="P:lipid metabolic process"/>
    <property type="evidence" value="ECO:0007669"/>
    <property type="project" value="InterPro"/>
</dbReference>
<evidence type="ECO:0000313" key="2">
    <source>
        <dbReference type="EMBL" id="KAA2364319.1"/>
    </source>
</evidence>